<feature type="transmembrane region" description="Helical" evidence="1">
    <location>
        <begin position="375"/>
        <end position="394"/>
    </location>
</feature>
<dbReference type="Gene3D" id="3.30.70.1440">
    <property type="entry name" value="Multidrug efflux transporter AcrB pore domain"/>
    <property type="match status" value="1"/>
</dbReference>
<feature type="transmembrane region" description="Helical" evidence="1">
    <location>
        <begin position="937"/>
        <end position="957"/>
    </location>
</feature>
<reference evidence="2" key="1">
    <citation type="submission" date="2022-10" db="EMBL/GenBank/DDBJ databases">
        <authorList>
            <person name="Yu W.X."/>
        </authorList>
    </citation>
    <scope>NUCLEOTIDE SEQUENCE</scope>
    <source>
        <strain evidence="2">D04</strain>
    </source>
</reference>
<feature type="transmembrane region" description="Helical" evidence="1">
    <location>
        <begin position="352"/>
        <end position="368"/>
    </location>
</feature>
<feature type="transmembrane region" description="Helical" evidence="1">
    <location>
        <begin position="1100"/>
        <end position="1123"/>
    </location>
</feature>
<dbReference type="InterPro" id="IPR001036">
    <property type="entry name" value="Acrflvin-R"/>
</dbReference>
<keyword evidence="3" id="KW-1185">Reference proteome</keyword>
<feature type="transmembrane region" description="Helical" evidence="1">
    <location>
        <begin position="988"/>
        <end position="1015"/>
    </location>
</feature>
<dbReference type="PRINTS" id="PR00702">
    <property type="entry name" value="ACRIFLAVINRP"/>
</dbReference>
<keyword evidence="1" id="KW-1133">Transmembrane helix</keyword>
<feature type="transmembrane region" description="Helical" evidence="1">
    <location>
        <begin position="400"/>
        <end position="421"/>
    </location>
</feature>
<feature type="transmembrane region" description="Helical" evidence="1">
    <location>
        <begin position="542"/>
        <end position="565"/>
    </location>
</feature>
<feature type="transmembrane region" description="Helical" evidence="1">
    <location>
        <begin position="964"/>
        <end position="982"/>
    </location>
</feature>
<keyword evidence="1" id="KW-0472">Membrane</keyword>
<protein>
    <submittedName>
        <fullName evidence="2">Efflux RND transporter permease subunit</fullName>
    </submittedName>
</protein>
<dbReference type="Gene3D" id="3.30.70.1430">
    <property type="entry name" value="Multidrug efflux transporter AcrB pore domain"/>
    <property type="match status" value="2"/>
</dbReference>
<dbReference type="SUPFAM" id="SSF82693">
    <property type="entry name" value="Multidrug efflux transporter AcrB pore domain, PN1, PN2, PC1 and PC2 subdomains"/>
    <property type="match status" value="2"/>
</dbReference>
<dbReference type="EMBL" id="JAPDPI010000024">
    <property type="protein sequence ID" value="MCW3806459.1"/>
    <property type="molecule type" value="Genomic_DNA"/>
</dbReference>
<organism evidence="2 3">
    <name type="scientific">Plebeiibacterium marinum</name>
    <dbReference type="NCBI Taxonomy" id="2992111"/>
    <lineage>
        <taxon>Bacteria</taxon>
        <taxon>Pseudomonadati</taxon>
        <taxon>Bacteroidota</taxon>
        <taxon>Bacteroidia</taxon>
        <taxon>Marinilabiliales</taxon>
        <taxon>Marinilabiliaceae</taxon>
        <taxon>Plebeiibacterium</taxon>
    </lineage>
</organism>
<dbReference type="GO" id="GO:0005886">
    <property type="term" value="C:plasma membrane"/>
    <property type="evidence" value="ECO:0007669"/>
    <property type="project" value="TreeGrafter"/>
</dbReference>
<dbReference type="Gene3D" id="3.30.2090.10">
    <property type="entry name" value="Multidrug efflux transporter AcrB TolC docking domain, DN and DC subdomains"/>
    <property type="match status" value="2"/>
</dbReference>
<dbReference type="PANTHER" id="PTHR32063:SF0">
    <property type="entry name" value="SWARMING MOTILITY PROTEIN SWRC"/>
    <property type="match status" value="1"/>
</dbReference>
<feature type="transmembrane region" description="Helical" evidence="1">
    <location>
        <begin position="442"/>
        <end position="465"/>
    </location>
</feature>
<dbReference type="Gene3D" id="3.30.70.1320">
    <property type="entry name" value="Multidrug efflux transporter AcrB pore domain like"/>
    <property type="match status" value="1"/>
</dbReference>
<evidence type="ECO:0000313" key="2">
    <source>
        <dbReference type="EMBL" id="MCW3806459.1"/>
    </source>
</evidence>
<feature type="transmembrane region" description="Helical" evidence="1">
    <location>
        <begin position="1054"/>
        <end position="1080"/>
    </location>
</feature>
<comment type="caution">
    <text evidence="2">The sequence shown here is derived from an EMBL/GenBank/DDBJ whole genome shotgun (WGS) entry which is preliminary data.</text>
</comment>
<feature type="transmembrane region" description="Helical" evidence="1">
    <location>
        <begin position="477"/>
        <end position="504"/>
    </location>
</feature>
<sequence>MQESKNHIKDKVVREFKLTTLALKNKTTVLLLTLSLAVFGLVSYNTLPKELFPEVQFPWIMVMTPYPGNAPLDIENLVTRPIEKELESINGIKDIKSTSSQGFSYILVVFNTDVETKVALQDCKDAVDDAMDDLPDDLPADPVVQDIDASEFPIININLSGDYSIDELKKYGEILEDRIEALPEISKVEIQGINEKEIQINADPLKMAAHKISFGDIESAVEFENMSISSGEIKLGDTRRSIRALGEFTTVKEMENIIVKSEEGKIVYLRDVAEVVDGYEEPSTITRLNKESVISIQVVKKSGENLLNATAQIEDILEEVKAEHLFPESLKITTTGDQSDMVKAQLSSLENSMIMSVLFVVVVLFFFLGTRNALFVGLAIPLSMFLSFVVLQMIGYTINMMVLFGLILALGMLVDNAIVVVENIYRFVDKGYKPLEAARLAVGEIAIAIIASTLTTLAAFFPLVFWDSIMGEFMRYLPITLIIVLSSSLFVALVIIPVFSSMFIKHSDEDKLPESALVYRIIAILVVLGTLFYLLGVNVLGSLLFIAAFVSLMNLLFFAKIGLWFKTSFLDYLEKVYVNFLTGALKGKRPRNLLVGTFLMLFLTIAFYFARSPFVVFFPSGDPNFINVFVELPAGTHITATDKFAQKLEDDIIELVKPYKHIVKSVLTNIGDGARLEDDLDFSTRDNKCLVTVSFVDYEDRDGINTAEILKLFNDKLTYNYPGAIFTIDRDHGGPPTGKPINIEISGYDFDQLIQLSDTIQFLIDNERIEGIEGLKVDLNVNKPEMIVSIDRERVRRFGMSTAQVASVLRTALFGSEISDYKIGEDKYPIQLRLARHYRNSVSSLMNQKVIFRNNMGHLMEVPVSSVASFKYETTYDAVKRIDLDRVVTLYSNVLEGYNANKVNGEIKALLEDFDMPSGYKYEFTGEQEEQAESMEFLSFALGLAIVLILIILVSQFNSIVKPFIIIASVLFSTIGVFGGLATFKMDFVVIMTGIGIVSLAGVVVNNAIVLIDYIELLKSQRRTELGLEEGTFLPVEVATECIVTAGKTRLRPVLLTAITTILGLFPMAVGIDIDFVGLLQSFKPNISFGGDMAAMWSPMSWTVIFGLTFATFLTLVIVPVMYRIAVLTKKRFLKLMHRN</sequence>
<dbReference type="Pfam" id="PF00873">
    <property type="entry name" value="ACR_tran"/>
    <property type="match status" value="1"/>
</dbReference>
<dbReference type="Proteomes" id="UP001207408">
    <property type="component" value="Unassembled WGS sequence"/>
</dbReference>
<name>A0AAE3MFB7_9BACT</name>
<gene>
    <name evidence="2" type="ORF">OM074_12560</name>
</gene>
<feature type="transmembrane region" description="Helical" evidence="1">
    <location>
        <begin position="593"/>
        <end position="610"/>
    </location>
</feature>
<dbReference type="PANTHER" id="PTHR32063">
    <property type="match status" value="1"/>
</dbReference>
<feature type="transmembrane region" description="Helical" evidence="1">
    <location>
        <begin position="27"/>
        <end position="47"/>
    </location>
</feature>
<dbReference type="AlphaFoldDB" id="A0AAE3MFB7"/>
<proteinExistence type="predicted"/>
<dbReference type="SUPFAM" id="SSF82866">
    <property type="entry name" value="Multidrug efflux transporter AcrB transmembrane domain"/>
    <property type="match status" value="2"/>
</dbReference>
<dbReference type="SUPFAM" id="SSF82714">
    <property type="entry name" value="Multidrug efflux transporter AcrB TolC docking domain, DN and DC subdomains"/>
    <property type="match status" value="2"/>
</dbReference>
<dbReference type="InterPro" id="IPR027463">
    <property type="entry name" value="AcrB_DN_DC_subdom"/>
</dbReference>
<dbReference type="RefSeq" id="WP_301199918.1">
    <property type="nucleotide sequence ID" value="NZ_JAPDPI010000024.1"/>
</dbReference>
<feature type="transmembrane region" description="Helical" evidence="1">
    <location>
        <begin position="516"/>
        <end position="536"/>
    </location>
</feature>
<keyword evidence="1" id="KW-0812">Transmembrane</keyword>
<evidence type="ECO:0000256" key="1">
    <source>
        <dbReference type="SAM" id="Phobius"/>
    </source>
</evidence>
<dbReference type="Gene3D" id="1.20.1640.10">
    <property type="entry name" value="Multidrug efflux transporter AcrB transmembrane domain"/>
    <property type="match status" value="2"/>
</dbReference>
<accession>A0AAE3MFB7</accession>
<evidence type="ECO:0000313" key="3">
    <source>
        <dbReference type="Proteomes" id="UP001207408"/>
    </source>
</evidence>
<dbReference type="GO" id="GO:0042910">
    <property type="term" value="F:xenobiotic transmembrane transporter activity"/>
    <property type="evidence" value="ECO:0007669"/>
    <property type="project" value="TreeGrafter"/>
</dbReference>